<dbReference type="AlphaFoldDB" id="A0A3E2B1W9"/>
<comment type="caution">
    <text evidence="1">The sequence shown here is derived from an EMBL/GenBank/DDBJ whole genome shotgun (WGS) entry which is preliminary data.</text>
</comment>
<organism evidence="1 2">
    <name type="scientific">Evtepia gabavorous</name>
    <dbReference type="NCBI Taxonomy" id="2211183"/>
    <lineage>
        <taxon>Bacteria</taxon>
        <taxon>Bacillati</taxon>
        <taxon>Bacillota</taxon>
        <taxon>Clostridia</taxon>
        <taxon>Eubacteriales</taxon>
        <taxon>Evtepia</taxon>
    </lineage>
</organism>
<sequence>MKKEMEKSRPGTLPQYLFLFRDHTLIGYLFLIAEKEGFCRAFPWWAVHNADELPRNTALSFLAHGIQLSLDCGCPTLANRLQAQLEDQKKGIGRRPEEACR</sequence>
<evidence type="ECO:0000313" key="2">
    <source>
        <dbReference type="Proteomes" id="UP000260649"/>
    </source>
</evidence>
<keyword evidence="2" id="KW-1185">Reference proteome</keyword>
<reference evidence="1 2" key="1">
    <citation type="submission" date="2018-07" db="EMBL/GenBank/DDBJ databases">
        <title>GABA Modulating Bacteria of the Human Gut Microbiota.</title>
        <authorList>
            <person name="Strandwitz P."/>
            <person name="Kim K.H."/>
            <person name="Terekhova D."/>
            <person name="Liu J.K."/>
            <person name="Sharma A."/>
            <person name="Levering J."/>
            <person name="Mcdonald D."/>
            <person name="Dietrich D."/>
            <person name="Ramadhar T.R."/>
            <person name="Lekbua A."/>
            <person name="Mroue N."/>
            <person name="Liston C."/>
            <person name="Stewart E.J."/>
            <person name="Dubin M.J."/>
            <person name="Zengler K."/>
            <person name="Knight R."/>
            <person name="Gilbert J.A."/>
            <person name="Clardy J."/>
            <person name="Lewis K."/>
        </authorList>
    </citation>
    <scope>NUCLEOTIDE SEQUENCE [LARGE SCALE GENOMIC DNA]</scope>
    <source>
        <strain evidence="1 2">KLE1738</strain>
    </source>
</reference>
<dbReference type="RefSeq" id="WP_117142585.1">
    <property type="nucleotide sequence ID" value="NZ_CAKXKJ010000011.1"/>
</dbReference>
<proteinExistence type="predicted"/>
<dbReference type="EMBL" id="QQRQ01000019">
    <property type="protein sequence ID" value="RFT06009.1"/>
    <property type="molecule type" value="Genomic_DNA"/>
</dbReference>
<name>A0A3E2B1W9_9FIRM</name>
<dbReference type="Proteomes" id="UP000260649">
    <property type="component" value="Unassembled WGS sequence"/>
</dbReference>
<protein>
    <recommendedName>
        <fullName evidence="3">N-acetyltransferase</fullName>
    </recommendedName>
</protein>
<evidence type="ECO:0000313" key="1">
    <source>
        <dbReference type="EMBL" id="RFT06009.1"/>
    </source>
</evidence>
<dbReference type="GeneID" id="97996009"/>
<evidence type="ECO:0008006" key="3">
    <source>
        <dbReference type="Google" id="ProtNLM"/>
    </source>
</evidence>
<dbReference type="OrthoDB" id="2055420at2"/>
<accession>A0A3E2B1W9</accession>
<gene>
    <name evidence="1" type="ORF">DV520_09710</name>
</gene>